<dbReference type="RefSeq" id="WP_119628796.1">
    <property type="nucleotide sequence ID" value="NZ_AP017928.1"/>
</dbReference>
<keyword evidence="2" id="KW-1185">Reference proteome</keyword>
<gene>
    <name evidence="1" type="ORF">sS8_1181</name>
</gene>
<organism evidence="1 2">
    <name type="scientific">Methylocaldum marinum</name>
    <dbReference type="NCBI Taxonomy" id="1432792"/>
    <lineage>
        <taxon>Bacteria</taxon>
        <taxon>Pseudomonadati</taxon>
        <taxon>Pseudomonadota</taxon>
        <taxon>Gammaproteobacteria</taxon>
        <taxon>Methylococcales</taxon>
        <taxon>Methylococcaceae</taxon>
        <taxon>Methylocaldum</taxon>
    </lineage>
</organism>
<dbReference type="InterPro" id="IPR010732">
    <property type="entry name" value="T6SS_TssG-like"/>
</dbReference>
<sequence length="343" mass="38515">MADTHRTATHDLIERLRKEPHRFDFFEALRLIECHHANKPRLGKSVKAADDPIRVVQQPELDFAPSTLASFVSGAHGFPPRLAAQFLGLFGPNGPLPLHLSEYARERLRHHGDRTFSRFADVFHHRMLCLFYRAWADSQPTVNHDRPETDRFAAYLGSLFGIGVRSVQNRDAMPDRAKLHFAGLLAGQSKHPEGLQALIGSFFGIKVGVREFVGEWMEIAPHEQSRLGISPHSASLGLSVVVGARVWGCQHKFRVVLGPMGLDRYRALLPGGEALGELIAIVRNYVGDELTWDLNLVLRWQEIPPVQLDGGAQLGWTTWLGTKPEKKDADELMLDPFFQRSSM</sequence>
<name>A0A250KN62_9GAMM</name>
<dbReference type="EMBL" id="AP017928">
    <property type="protein sequence ID" value="BBA33143.1"/>
    <property type="molecule type" value="Genomic_DNA"/>
</dbReference>
<evidence type="ECO:0000313" key="2">
    <source>
        <dbReference type="Proteomes" id="UP000266313"/>
    </source>
</evidence>
<evidence type="ECO:0000313" key="1">
    <source>
        <dbReference type="EMBL" id="BBA33143.1"/>
    </source>
</evidence>
<dbReference type="AlphaFoldDB" id="A0A250KN62"/>
<protein>
    <submittedName>
        <fullName evidence="1">Type VI secretion protein, VC_A0111 family</fullName>
    </submittedName>
</protein>
<dbReference type="Proteomes" id="UP000266313">
    <property type="component" value="Chromosome"/>
</dbReference>
<dbReference type="KEGG" id="mmai:sS8_1181"/>
<dbReference type="NCBIfam" id="TIGR03347">
    <property type="entry name" value="VI_chp_1"/>
    <property type="match status" value="1"/>
</dbReference>
<accession>A0A250KN62</accession>
<dbReference type="Pfam" id="PF06996">
    <property type="entry name" value="T6SS_TssG"/>
    <property type="match status" value="1"/>
</dbReference>
<dbReference type="PANTHER" id="PTHR35564">
    <property type="match status" value="1"/>
</dbReference>
<proteinExistence type="predicted"/>
<dbReference type="PANTHER" id="PTHR35564:SF4">
    <property type="entry name" value="CYTOPLASMIC PROTEIN"/>
    <property type="match status" value="1"/>
</dbReference>
<reference evidence="1 2" key="1">
    <citation type="submission" date="2016-12" db="EMBL/GenBank/DDBJ databases">
        <title>Genome sequencing of Methylocaldum marinum.</title>
        <authorList>
            <person name="Takeuchi M."/>
            <person name="Kamagata Y."/>
            <person name="Hiraoka S."/>
            <person name="Oshima K."/>
            <person name="Hattori M."/>
            <person name="Iwasaki W."/>
        </authorList>
    </citation>
    <scope>NUCLEOTIDE SEQUENCE [LARGE SCALE GENOMIC DNA]</scope>
    <source>
        <strain evidence="1 2">S8</strain>
    </source>
</reference>
<dbReference type="OrthoDB" id="1523296at2"/>